<accession>A0A250J9C9</accession>
<dbReference type="AlphaFoldDB" id="A0A250J9C9"/>
<protein>
    <submittedName>
        <fullName evidence="2">Uncharacterized protein</fullName>
    </submittedName>
</protein>
<feature type="region of interest" description="Disordered" evidence="1">
    <location>
        <begin position="1"/>
        <end position="23"/>
    </location>
</feature>
<evidence type="ECO:0000313" key="2">
    <source>
        <dbReference type="EMBL" id="ATB40031.1"/>
    </source>
</evidence>
<evidence type="ECO:0000256" key="1">
    <source>
        <dbReference type="SAM" id="MobiDB-lite"/>
    </source>
</evidence>
<evidence type="ECO:0000313" key="3">
    <source>
        <dbReference type="Proteomes" id="UP000217257"/>
    </source>
</evidence>
<dbReference type="Proteomes" id="UP000217257">
    <property type="component" value="Chromosome"/>
</dbReference>
<gene>
    <name evidence="2" type="ORF">CYFUS_005479</name>
</gene>
<organism evidence="2 3">
    <name type="scientific">Cystobacter fuscus</name>
    <dbReference type="NCBI Taxonomy" id="43"/>
    <lineage>
        <taxon>Bacteria</taxon>
        <taxon>Pseudomonadati</taxon>
        <taxon>Myxococcota</taxon>
        <taxon>Myxococcia</taxon>
        <taxon>Myxococcales</taxon>
        <taxon>Cystobacterineae</taxon>
        <taxon>Archangiaceae</taxon>
        <taxon>Cystobacter</taxon>
    </lineage>
</organism>
<dbReference type="KEGG" id="cfus:CYFUS_005479"/>
<dbReference type="EMBL" id="CP022098">
    <property type="protein sequence ID" value="ATB40031.1"/>
    <property type="molecule type" value="Genomic_DNA"/>
</dbReference>
<proteinExistence type="predicted"/>
<sequence>MCLNRLRGRDTGPADGSVGTRQQPSYLMFRSLPLLDRENDLPLDVPVGGSLMVPGP</sequence>
<name>A0A250J9C9_9BACT</name>
<reference evidence="2 3" key="1">
    <citation type="submission" date="2017-06" db="EMBL/GenBank/DDBJ databases">
        <title>Sequencing and comparative analysis of myxobacterial genomes.</title>
        <authorList>
            <person name="Rupp O."/>
            <person name="Goesmann A."/>
            <person name="Sogaard-Andersen L."/>
        </authorList>
    </citation>
    <scope>NUCLEOTIDE SEQUENCE [LARGE SCALE GENOMIC DNA]</scope>
    <source>
        <strain evidence="2 3">DSM 52655</strain>
    </source>
</reference>